<dbReference type="InterPro" id="IPR008258">
    <property type="entry name" value="Transglycosylase_SLT_dom_1"/>
</dbReference>
<reference evidence="2" key="1">
    <citation type="submission" date="2009-10" db="EMBL/GenBank/DDBJ databases">
        <title>Diversity of trophic interactions inside an arsenic-rich microbial ecosystem.</title>
        <authorList>
            <person name="Bertin P.N."/>
            <person name="Heinrich-Salmeron A."/>
            <person name="Pelletier E."/>
            <person name="Goulhen-Chollet F."/>
            <person name="Arsene-Ploetze F."/>
            <person name="Gallien S."/>
            <person name="Calteau A."/>
            <person name="Vallenet D."/>
            <person name="Casiot C."/>
            <person name="Chane-Woon-Ming B."/>
            <person name="Giloteaux L."/>
            <person name="Barakat M."/>
            <person name="Bonnefoy V."/>
            <person name="Bruneel O."/>
            <person name="Chandler M."/>
            <person name="Cleiss J."/>
            <person name="Duran R."/>
            <person name="Elbaz-Poulichet F."/>
            <person name="Fonknechten N."/>
            <person name="Lauga B."/>
            <person name="Mornico D."/>
            <person name="Ortet P."/>
            <person name="Schaeffer C."/>
            <person name="Siguier P."/>
            <person name="Alexander Thil Smith A."/>
            <person name="Van Dorsselaer A."/>
            <person name="Weissenbach J."/>
            <person name="Medigue C."/>
            <person name="Le Paslier D."/>
        </authorList>
    </citation>
    <scope>NUCLEOTIDE SEQUENCE</scope>
</reference>
<feature type="domain" description="Transglycosylase SLT" evidence="1">
    <location>
        <begin position="36"/>
        <end position="135"/>
    </location>
</feature>
<gene>
    <name evidence="2" type="ORF">CARN7_1009</name>
</gene>
<dbReference type="SUPFAM" id="SSF53955">
    <property type="entry name" value="Lysozyme-like"/>
    <property type="match status" value="1"/>
</dbReference>
<evidence type="ECO:0000259" key="1">
    <source>
        <dbReference type="Pfam" id="PF01464"/>
    </source>
</evidence>
<dbReference type="InterPro" id="IPR023346">
    <property type="entry name" value="Lysozyme-like_dom_sf"/>
</dbReference>
<sequence>MIKFKLFVHLLKITRILMKYFILLGMIFCAESHADCWGDVESRFAVSRYLLLAIAQHESGLNPHAVSHNENGSYDIGLMQINTSWLPVLKPYGIGLEELKNPCINLNVGAWILANNFILYGKNWRAVGAYNAKTEIKRVHYAQQVFIQLKNIADEYGIESK</sequence>
<dbReference type="EMBL" id="CABR01000076">
    <property type="protein sequence ID" value="CBI10242.1"/>
    <property type="molecule type" value="Genomic_DNA"/>
</dbReference>
<proteinExistence type="predicted"/>
<name>E6QSM0_9ZZZZ</name>
<comment type="caution">
    <text evidence="2">The sequence shown here is derived from an EMBL/GenBank/DDBJ whole genome shotgun (WGS) entry which is preliminary data.</text>
</comment>
<accession>E6QSM0</accession>
<dbReference type="CDD" id="cd13400">
    <property type="entry name" value="LT_IagB-like"/>
    <property type="match status" value="1"/>
</dbReference>
<dbReference type="AlphaFoldDB" id="E6QSM0"/>
<evidence type="ECO:0000313" key="2">
    <source>
        <dbReference type="EMBL" id="CBI10242.1"/>
    </source>
</evidence>
<organism evidence="2">
    <name type="scientific">mine drainage metagenome</name>
    <dbReference type="NCBI Taxonomy" id="410659"/>
    <lineage>
        <taxon>unclassified sequences</taxon>
        <taxon>metagenomes</taxon>
        <taxon>ecological metagenomes</taxon>
    </lineage>
</organism>
<protein>
    <submittedName>
        <fullName evidence="2">Invasion protein (Modular protein)</fullName>
    </submittedName>
</protein>
<dbReference type="Pfam" id="PF01464">
    <property type="entry name" value="SLT"/>
    <property type="match status" value="1"/>
</dbReference>
<dbReference type="Gene3D" id="1.10.530.10">
    <property type="match status" value="1"/>
</dbReference>